<organism evidence="1 2">
    <name type="scientific">Sporosarcina gallistercoris</name>
    <dbReference type="NCBI Taxonomy" id="2762245"/>
    <lineage>
        <taxon>Bacteria</taxon>
        <taxon>Bacillati</taxon>
        <taxon>Bacillota</taxon>
        <taxon>Bacilli</taxon>
        <taxon>Bacillales</taxon>
        <taxon>Caryophanaceae</taxon>
        <taxon>Sporosarcina</taxon>
    </lineage>
</organism>
<gene>
    <name evidence="1" type="ORF">H9659_14970</name>
</gene>
<sequence>MTAIPKPAKAKKAASARPQLTEYDYQEIGEKLKDAQEFESEVEITIFHRKQHERFVGVISSADGQTGVLSLRVGYEDVKINMNDIVGIE</sequence>
<accession>A0ABR8PNA3</accession>
<dbReference type="Pfam" id="PF08863">
    <property type="entry name" value="YolD"/>
    <property type="match status" value="1"/>
</dbReference>
<dbReference type="Proteomes" id="UP000659496">
    <property type="component" value="Unassembled WGS sequence"/>
</dbReference>
<proteinExistence type="predicted"/>
<dbReference type="InterPro" id="IPR014962">
    <property type="entry name" value="YolD"/>
</dbReference>
<name>A0ABR8PNA3_9BACL</name>
<evidence type="ECO:0000313" key="1">
    <source>
        <dbReference type="EMBL" id="MBD7909638.1"/>
    </source>
</evidence>
<reference evidence="1 2" key="1">
    <citation type="submission" date="2020-08" db="EMBL/GenBank/DDBJ databases">
        <title>A Genomic Blueprint of the Chicken Gut Microbiome.</title>
        <authorList>
            <person name="Gilroy R."/>
            <person name="Ravi A."/>
            <person name="Getino M."/>
            <person name="Pursley I."/>
            <person name="Horton D.L."/>
            <person name="Alikhan N.-F."/>
            <person name="Baker D."/>
            <person name="Gharbi K."/>
            <person name="Hall N."/>
            <person name="Watson M."/>
            <person name="Adriaenssens E.M."/>
            <person name="Foster-Nyarko E."/>
            <person name="Jarju S."/>
            <person name="Secka A."/>
            <person name="Antonio M."/>
            <person name="Oren A."/>
            <person name="Chaudhuri R."/>
            <person name="La Ragione R.M."/>
            <person name="Hildebrand F."/>
            <person name="Pallen M.J."/>
        </authorList>
    </citation>
    <scope>NUCLEOTIDE SEQUENCE [LARGE SCALE GENOMIC DNA]</scope>
    <source>
        <strain evidence="1 2">Sa3CUA8</strain>
    </source>
</reference>
<comment type="caution">
    <text evidence="1">The sequence shown here is derived from an EMBL/GenBank/DDBJ whole genome shotgun (WGS) entry which is preliminary data.</text>
</comment>
<protein>
    <submittedName>
        <fullName evidence="1">YolD-like family protein</fullName>
    </submittedName>
</protein>
<dbReference type="RefSeq" id="WP_191692073.1">
    <property type="nucleotide sequence ID" value="NZ_JACSQY010000017.1"/>
</dbReference>
<dbReference type="EMBL" id="JACSQY010000017">
    <property type="protein sequence ID" value="MBD7909638.1"/>
    <property type="molecule type" value="Genomic_DNA"/>
</dbReference>
<keyword evidence="2" id="KW-1185">Reference proteome</keyword>
<evidence type="ECO:0000313" key="2">
    <source>
        <dbReference type="Proteomes" id="UP000659496"/>
    </source>
</evidence>